<organism evidence="2 3">
    <name type="scientific">Stylonychia lemnae</name>
    <name type="common">Ciliate</name>
    <dbReference type="NCBI Taxonomy" id="5949"/>
    <lineage>
        <taxon>Eukaryota</taxon>
        <taxon>Sar</taxon>
        <taxon>Alveolata</taxon>
        <taxon>Ciliophora</taxon>
        <taxon>Intramacronucleata</taxon>
        <taxon>Spirotrichea</taxon>
        <taxon>Stichotrichia</taxon>
        <taxon>Sporadotrichida</taxon>
        <taxon>Oxytrichidae</taxon>
        <taxon>Stylonychinae</taxon>
        <taxon>Stylonychia</taxon>
    </lineage>
</organism>
<sequence length="228" mass="26656">MAKNIAIFRQAKISQISSLNHLLQELSKDNLVNHENTQKNVVWYHDTVDTFKKVFFERDGSNNEIIETIKEYEKAIDKHARDDYKKHKEAEKDKIFAECKKNGTKPPKIRTVLQTKNLKKEFVIAIGGDKNVDNQEFYDNAIKTVKAVMKKKGLGEKNILSIAFHFDETTPHIHCQYNDYDFKRKTTSSELERVRPTEDMSRSEKKAHRKYGDGKRRKGKQGKKQIKN</sequence>
<protein>
    <submittedName>
        <fullName evidence="2">Uncharacterized protein</fullName>
    </submittedName>
</protein>
<dbReference type="Proteomes" id="UP000039865">
    <property type="component" value="Unassembled WGS sequence"/>
</dbReference>
<feature type="region of interest" description="Disordered" evidence="1">
    <location>
        <begin position="186"/>
        <end position="228"/>
    </location>
</feature>
<feature type="compositionally biased region" description="Basic residues" evidence="1">
    <location>
        <begin position="215"/>
        <end position="228"/>
    </location>
</feature>
<name>A0A078BEW2_STYLE</name>
<dbReference type="InParanoid" id="A0A078BEW2"/>
<dbReference type="Gene3D" id="3.30.930.30">
    <property type="match status" value="1"/>
</dbReference>
<keyword evidence="3" id="KW-1185">Reference proteome</keyword>
<reference evidence="2 3" key="1">
    <citation type="submission" date="2014-06" db="EMBL/GenBank/DDBJ databases">
        <authorList>
            <person name="Swart Estienne"/>
        </authorList>
    </citation>
    <scope>NUCLEOTIDE SEQUENCE [LARGE SCALE GENOMIC DNA]</scope>
    <source>
        <strain evidence="2 3">130c</strain>
    </source>
</reference>
<accession>A0A078BEW2</accession>
<evidence type="ECO:0000313" key="2">
    <source>
        <dbReference type="EMBL" id="CDW91702.1"/>
    </source>
</evidence>
<gene>
    <name evidence="2" type="primary">Contig6091.g6515</name>
    <name evidence="2" type="ORF">STYLEM_20861</name>
</gene>
<dbReference type="EMBL" id="CCKQ01019680">
    <property type="protein sequence ID" value="CDW91702.1"/>
    <property type="molecule type" value="Genomic_DNA"/>
</dbReference>
<proteinExistence type="predicted"/>
<feature type="compositionally biased region" description="Basic and acidic residues" evidence="1">
    <location>
        <begin position="190"/>
        <end position="214"/>
    </location>
</feature>
<dbReference type="AlphaFoldDB" id="A0A078BEW2"/>
<evidence type="ECO:0000256" key="1">
    <source>
        <dbReference type="SAM" id="MobiDB-lite"/>
    </source>
</evidence>
<evidence type="ECO:0000313" key="3">
    <source>
        <dbReference type="Proteomes" id="UP000039865"/>
    </source>
</evidence>